<name>A0A5E4WY44_9BURK</name>
<dbReference type="GO" id="GO:0004519">
    <property type="term" value="F:endonuclease activity"/>
    <property type="evidence" value="ECO:0007669"/>
    <property type="project" value="UniProtKB-KW"/>
</dbReference>
<dbReference type="InterPro" id="IPR036237">
    <property type="entry name" value="Xyl_isomerase-like_sf"/>
</dbReference>
<reference evidence="1 2" key="1">
    <citation type="submission" date="2019-08" db="EMBL/GenBank/DDBJ databases">
        <authorList>
            <person name="Peeters C."/>
        </authorList>
    </citation>
    <scope>NUCLEOTIDE SEQUENCE [LARGE SCALE GENOMIC DNA]</scope>
    <source>
        <strain evidence="1 2">LMG 31110</strain>
    </source>
</reference>
<evidence type="ECO:0000313" key="1">
    <source>
        <dbReference type="EMBL" id="VVE29323.1"/>
    </source>
</evidence>
<evidence type="ECO:0000313" key="2">
    <source>
        <dbReference type="Proteomes" id="UP000337189"/>
    </source>
</evidence>
<accession>A0A5E4WY44</accession>
<gene>
    <name evidence="1" type="ORF">PCO31110_03604</name>
</gene>
<sequence length="92" mass="10675">MKFVLWTPDKHARGVHFLRVLRTRFLWRTQDLPLDRGMMGDGVIDIPAARALVEAQGYDGMHEVEIFSSQDWWKRPPDEGLATRKARHLACC</sequence>
<dbReference type="Gene3D" id="3.20.20.150">
    <property type="entry name" value="Divalent-metal-dependent TIM barrel enzymes"/>
    <property type="match status" value="1"/>
</dbReference>
<dbReference type="Proteomes" id="UP000337189">
    <property type="component" value="Unassembled WGS sequence"/>
</dbReference>
<dbReference type="EMBL" id="CABPSJ010000004">
    <property type="protein sequence ID" value="VVE29323.1"/>
    <property type="molecule type" value="Genomic_DNA"/>
</dbReference>
<dbReference type="AlphaFoldDB" id="A0A5E4WY44"/>
<organism evidence="1 2">
    <name type="scientific">Pandoraea communis</name>
    <dbReference type="NCBI Taxonomy" id="2508297"/>
    <lineage>
        <taxon>Bacteria</taxon>
        <taxon>Pseudomonadati</taxon>
        <taxon>Pseudomonadota</taxon>
        <taxon>Betaproteobacteria</taxon>
        <taxon>Burkholderiales</taxon>
        <taxon>Burkholderiaceae</taxon>
        <taxon>Pandoraea</taxon>
    </lineage>
</organism>
<proteinExistence type="predicted"/>
<keyword evidence="1" id="KW-0378">Hydrolase</keyword>
<protein>
    <submittedName>
        <fullName evidence="1">Endonuclease</fullName>
    </submittedName>
</protein>
<keyword evidence="1" id="KW-0540">Nuclease</keyword>
<keyword evidence="1" id="KW-0255">Endonuclease</keyword>
<dbReference type="SUPFAM" id="SSF51658">
    <property type="entry name" value="Xylose isomerase-like"/>
    <property type="match status" value="1"/>
</dbReference>